<dbReference type="GO" id="GO:0003824">
    <property type="term" value="F:catalytic activity"/>
    <property type="evidence" value="ECO:0007669"/>
    <property type="project" value="InterPro"/>
</dbReference>
<evidence type="ECO:0000313" key="2">
    <source>
        <dbReference type="EMBL" id="MBF8184688.1"/>
    </source>
</evidence>
<dbReference type="SUPFAM" id="SSF75304">
    <property type="entry name" value="Amidase signature (AS) enzymes"/>
    <property type="match status" value="1"/>
</dbReference>
<dbReference type="InterPro" id="IPR023631">
    <property type="entry name" value="Amidase_dom"/>
</dbReference>
<protein>
    <submittedName>
        <fullName evidence="2">Amidase</fullName>
    </submittedName>
</protein>
<dbReference type="Gene3D" id="3.90.1300.10">
    <property type="entry name" value="Amidase signature (AS) domain"/>
    <property type="match status" value="1"/>
</dbReference>
<evidence type="ECO:0000313" key="3">
    <source>
        <dbReference type="Proteomes" id="UP000605361"/>
    </source>
</evidence>
<dbReference type="RefSeq" id="WP_268960902.1">
    <property type="nucleotide sequence ID" value="NZ_JADOGI010000004.1"/>
</dbReference>
<dbReference type="AlphaFoldDB" id="A0A931EZ21"/>
<feature type="non-terminal residue" evidence="2">
    <location>
        <position position="1"/>
    </location>
</feature>
<dbReference type="Pfam" id="PF01425">
    <property type="entry name" value="Amidase"/>
    <property type="match status" value="1"/>
</dbReference>
<proteinExistence type="predicted"/>
<sequence>GPVEELRAPEGFADELRETYAAIQSCETAAVHITRLAEAPELFDPEVLERLRVAADVPGWKYVRAMAARTRLAEVAAALFDRHDVLALPTVPLTAPLVGQRESELAGAPVAVRAALLALTSPWNVLDLPALTVPAGTVDGLPVGLQLVCRPGHEHLLFAGVPTRRA</sequence>
<organism evidence="2 3">
    <name type="scientific">Nonomuraea cypriaca</name>
    <dbReference type="NCBI Taxonomy" id="1187855"/>
    <lineage>
        <taxon>Bacteria</taxon>
        <taxon>Bacillati</taxon>
        <taxon>Actinomycetota</taxon>
        <taxon>Actinomycetes</taxon>
        <taxon>Streptosporangiales</taxon>
        <taxon>Streptosporangiaceae</taxon>
        <taxon>Nonomuraea</taxon>
    </lineage>
</organism>
<dbReference type="Proteomes" id="UP000605361">
    <property type="component" value="Unassembled WGS sequence"/>
</dbReference>
<name>A0A931EZ21_9ACTN</name>
<keyword evidence="3" id="KW-1185">Reference proteome</keyword>
<dbReference type="EMBL" id="JADOGI010000004">
    <property type="protein sequence ID" value="MBF8184688.1"/>
    <property type="molecule type" value="Genomic_DNA"/>
</dbReference>
<dbReference type="PANTHER" id="PTHR11895">
    <property type="entry name" value="TRANSAMIDASE"/>
    <property type="match status" value="1"/>
</dbReference>
<gene>
    <name evidence="2" type="ORF">ITP53_02785</name>
</gene>
<dbReference type="InterPro" id="IPR000120">
    <property type="entry name" value="Amidase"/>
</dbReference>
<comment type="caution">
    <text evidence="2">The sequence shown here is derived from an EMBL/GenBank/DDBJ whole genome shotgun (WGS) entry which is preliminary data.</text>
</comment>
<evidence type="ECO:0000259" key="1">
    <source>
        <dbReference type="Pfam" id="PF01425"/>
    </source>
</evidence>
<accession>A0A931EZ21</accession>
<dbReference type="PANTHER" id="PTHR11895:SF176">
    <property type="entry name" value="AMIDASE AMID-RELATED"/>
    <property type="match status" value="1"/>
</dbReference>
<dbReference type="InterPro" id="IPR036928">
    <property type="entry name" value="AS_sf"/>
</dbReference>
<reference evidence="2" key="1">
    <citation type="submission" date="2020-11" db="EMBL/GenBank/DDBJ databases">
        <title>Whole-genome analyses of Nonomuraea sp. K274.</title>
        <authorList>
            <person name="Veyisoglu A."/>
        </authorList>
    </citation>
    <scope>NUCLEOTIDE SEQUENCE</scope>
    <source>
        <strain evidence="2">K274</strain>
    </source>
</reference>
<feature type="domain" description="Amidase" evidence="1">
    <location>
        <begin position="59"/>
        <end position="157"/>
    </location>
</feature>